<dbReference type="Proteomes" id="UP000192042">
    <property type="component" value="Chromosome I"/>
</dbReference>
<dbReference type="Gene3D" id="1.10.1130.10">
    <property type="entry name" value="Flavocytochrome C3, Chain A"/>
    <property type="match status" value="1"/>
</dbReference>
<accession>A0A1W1HZU5</accession>
<dbReference type="SUPFAM" id="SSF48695">
    <property type="entry name" value="Multiheme cytochromes"/>
    <property type="match status" value="1"/>
</dbReference>
<sequence length="431" mass="47635">MQGRRRIITAAFLFLAIGVIGLFHDRAIAEKADGQASGDWISEIEKIFIRSEDCKQCHDRHYEEWKGAREQTPDLKTFGRVDAALLHGTSLESPVFRTVLGLWIQTNPTAEERTRCLSCHVPSTTVFPQHAEKMVTQVLAGKPKIEGIGCASCHLIKSVQTTAAPPPTFVIEPDKTMYGPYADPEENLVHPAMQSDLYRGANFCASCHFDKVKDVTQKNLPGEILQGTICQDCHMEPSTGSSTSKRGAMTRSIGRHWFRGVVIPGTLLKNRNLQAEWMPRIDIETAKSSANVEGTVLVKVGSLPHSFPDGDPILKQFFLEITVKDIRGAVLASETKRFGLGYDKILRGPIPDPFIKGGNTRKVPFSLAVPAGGSPTLIEAVLSYGLIPDPAPELKKQYLATLPDDKDREAAMKVIEEYTQPRMLTYRAKNL</sequence>
<dbReference type="InterPro" id="IPR023155">
    <property type="entry name" value="Cyt_c-552/4"/>
</dbReference>
<protein>
    <recommendedName>
        <fullName evidence="2">Cytochrome c-552/4 domain-containing protein</fullName>
    </recommendedName>
</protein>
<reference evidence="3 4" key="1">
    <citation type="submission" date="2017-03" db="EMBL/GenBank/DDBJ databases">
        <authorList>
            <person name="Afonso C.L."/>
            <person name="Miller P.J."/>
            <person name="Scott M.A."/>
            <person name="Spackman E."/>
            <person name="Goraichik I."/>
            <person name="Dimitrov K.M."/>
            <person name="Suarez D.L."/>
            <person name="Swayne D.E."/>
        </authorList>
    </citation>
    <scope>NUCLEOTIDE SEQUENCE [LARGE SCALE GENOMIC DNA]</scope>
    <source>
        <strain evidence="3">Genome sequencing of Nitrospira japonica strain NJ11</strain>
    </source>
</reference>
<evidence type="ECO:0000256" key="1">
    <source>
        <dbReference type="ARBA" id="ARBA00022729"/>
    </source>
</evidence>
<dbReference type="AlphaFoldDB" id="A0A1W1HZU5"/>
<dbReference type="RefSeq" id="WP_080884992.1">
    <property type="nucleotide sequence ID" value="NZ_LT828648.1"/>
</dbReference>
<evidence type="ECO:0000259" key="2">
    <source>
        <dbReference type="Pfam" id="PF13435"/>
    </source>
</evidence>
<evidence type="ECO:0000313" key="3">
    <source>
        <dbReference type="EMBL" id="SLM46276.1"/>
    </source>
</evidence>
<proteinExistence type="predicted"/>
<dbReference type="STRING" id="1325564.NSJP_0104"/>
<feature type="domain" description="Cytochrome c-552/4" evidence="2">
    <location>
        <begin position="54"/>
        <end position="154"/>
    </location>
</feature>
<keyword evidence="1" id="KW-0732">Signal</keyword>
<evidence type="ECO:0000313" key="4">
    <source>
        <dbReference type="Proteomes" id="UP000192042"/>
    </source>
</evidence>
<keyword evidence="4" id="KW-1185">Reference proteome</keyword>
<name>A0A1W1HZU5_9BACT</name>
<dbReference type="Pfam" id="PF13435">
    <property type="entry name" value="Cytochrome_C554"/>
    <property type="match status" value="1"/>
</dbReference>
<organism evidence="3 4">
    <name type="scientific">Nitrospira japonica</name>
    <dbReference type="NCBI Taxonomy" id="1325564"/>
    <lineage>
        <taxon>Bacteria</taxon>
        <taxon>Pseudomonadati</taxon>
        <taxon>Nitrospirota</taxon>
        <taxon>Nitrospiria</taxon>
        <taxon>Nitrospirales</taxon>
        <taxon>Nitrospiraceae</taxon>
        <taxon>Nitrospira</taxon>
    </lineage>
</organism>
<dbReference type="EMBL" id="LT828648">
    <property type="protein sequence ID" value="SLM46276.1"/>
    <property type="molecule type" value="Genomic_DNA"/>
</dbReference>
<gene>
    <name evidence="3" type="ORF">NSJP_0104</name>
</gene>
<dbReference type="InterPro" id="IPR051829">
    <property type="entry name" value="Multiheme_Cytochr_ET"/>
</dbReference>
<dbReference type="PANTHER" id="PTHR35038">
    <property type="entry name" value="DISSIMILATORY SULFITE REDUCTASE SIRA"/>
    <property type="match status" value="1"/>
</dbReference>
<dbReference type="OrthoDB" id="9814800at2"/>
<dbReference type="InterPro" id="IPR036280">
    <property type="entry name" value="Multihaem_cyt_sf"/>
</dbReference>
<dbReference type="KEGG" id="nja:NSJP_0104"/>